<reference evidence="4 5" key="1">
    <citation type="submission" date="2024-06" db="EMBL/GenBank/DDBJ databases">
        <title>Genomic Encyclopedia of Type Strains, Phase V (KMG-V): Genome sequencing to study the core and pangenomes of soil and plant-associated prokaryotes.</title>
        <authorList>
            <person name="Whitman W."/>
        </authorList>
    </citation>
    <scope>NUCLEOTIDE SEQUENCE [LARGE SCALE GENOMIC DNA]</scope>
    <source>
        <strain evidence="4 5">USDA 160</strain>
    </source>
</reference>
<dbReference type="EC" id="2.8.3.8" evidence="3"/>
<dbReference type="InterPro" id="IPR037171">
    <property type="entry name" value="NagB/RpiA_transferase-like"/>
</dbReference>
<dbReference type="Gene3D" id="3.40.1080.10">
    <property type="entry name" value="Glutaconate Coenzyme A-transferase"/>
    <property type="match status" value="2"/>
</dbReference>
<comment type="similarity">
    <text evidence="1 3">Belongs to the 3-oxoacid CoA-transferase family.</text>
</comment>
<sequence>MRVVTPEQAAALVRDGDTVLIGGSGSGHAVPERLIEAVETRFLATGAPRSITSIHPVGLGDRGQRGASRFAHEGLLKRIVCGTIVDAPPIAAMAADNKIEAYTLPQGAISQLIREIAAGRPGLITHVGLHTFVDPRQAGGRQSERATEDLVELIELKGHEWLFFKPFPIDVAFIRGTTADEDGNISMEHEAIFGEMLSMAQATRRCGGLVIAQVKRLTRRGSLPAKTVKVPGMLVDAVVVVPDQAQTYQTFYDPAFAGELKIPLDSFPNLPLDERKIVARRCAMELEAGAICNVGSGICTGIGLVAAEEGLLDHITLTNEQGIIGGAPASGLDAGAGRNYAAMIDQPYQFDFYDGGGLDIAFLSAVEVDPRGSVNISRFAGRVVGIGGFVNISQNAKKMVFGGTLTAGGLKVGAGDGKLTILSEGKHRKFVPQLEQTSYNGQYAKERGQTTVFVTERAVFRTSDEGLELIEVAPGIDLERDVLGQMGFRPMISPNLKTMNERIFRSGRMGVGDHFATATPNVHPRLKALAGAQSASTS</sequence>
<evidence type="ECO:0000256" key="2">
    <source>
        <dbReference type="ARBA" id="ARBA00022679"/>
    </source>
</evidence>
<accession>A0ABV2RR27</accession>
<dbReference type="SMART" id="SM00882">
    <property type="entry name" value="CoA_trans"/>
    <property type="match status" value="2"/>
</dbReference>
<keyword evidence="2 3" id="KW-0808">Transferase</keyword>
<proteinExistence type="inferred from homology"/>
<dbReference type="GO" id="GO:0018729">
    <property type="term" value="F:propionate CoA-transferase activity"/>
    <property type="evidence" value="ECO:0007669"/>
    <property type="project" value="UniProtKB-EC"/>
</dbReference>
<dbReference type="PIRSF" id="PIRSF000858">
    <property type="entry name" value="SCOT-t"/>
    <property type="match status" value="1"/>
</dbReference>
<evidence type="ECO:0000256" key="1">
    <source>
        <dbReference type="ARBA" id="ARBA00007154"/>
    </source>
</evidence>
<dbReference type="RefSeq" id="WP_038959963.1">
    <property type="nucleotide sequence ID" value="NZ_CP066351.1"/>
</dbReference>
<comment type="catalytic activity">
    <reaction evidence="3">
        <text>an acyl-CoA + acetate = a carboxylate + acetyl-CoA</text>
        <dbReference type="Rhea" id="RHEA:13381"/>
        <dbReference type="ChEBI" id="CHEBI:29067"/>
        <dbReference type="ChEBI" id="CHEBI:30089"/>
        <dbReference type="ChEBI" id="CHEBI:57288"/>
        <dbReference type="ChEBI" id="CHEBI:58342"/>
        <dbReference type="EC" id="2.8.3.8"/>
    </reaction>
</comment>
<dbReference type="EMBL" id="JBEPTQ010000002">
    <property type="protein sequence ID" value="MET4719317.1"/>
    <property type="molecule type" value="Genomic_DNA"/>
</dbReference>
<dbReference type="InterPro" id="IPR014388">
    <property type="entry name" value="3-oxoacid_CoA-transferase"/>
</dbReference>
<protein>
    <recommendedName>
        <fullName evidence="3">Acetate CoA-transferase YdiF</fullName>
        <ecNumber evidence="3">2.8.3.8</ecNumber>
    </recommendedName>
</protein>
<name>A0ABV2RR27_BRAJP</name>
<dbReference type="PANTHER" id="PTHR43293:SF1">
    <property type="entry name" value="ACETATE COA-TRANSFERASE YDIF"/>
    <property type="match status" value="1"/>
</dbReference>
<dbReference type="Proteomes" id="UP001549291">
    <property type="component" value="Unassembled WGS sequence"/>
</dbReference>
<dbReference type="SUPFAM" id="SSF100950">
    <property type="entry name" value="NagB/RpiA/CoA transferase-like"/>
    <property type="match status" value="2"/>
</dbReference>
<organism evidence="4 5">
    <name type="scientific">Bradyrhizobium japonicum</name>
    <dbReference type="NCBI Taxonomy" id="375"/>
    <lineage>
        <taxon>Bacteria</taxon>
        <taxon>Pseudomonadati</taxon>
        <taxon>Pseudomonadota</taxon>
        <taxon>Alphaproteobacteria</taxon>
        <taxon>Hyphomicrobiales</taxon>
        <taxon>Nitrobacteraceae</taxon>
        <taxon>Bradyrhizobium</taxon>
    </lineage>
</organism>
<evidence type="ECO:0000313" key="4">
    <source>
        <dbReference type="EMBL" id="MET4719317.1"/>
    </source>
</evidence>
<comment type="caution">
    <text evidence="4">The sequence shown here is derived from an EMBL/GenBank/DDBJ whole genome shotgun (WGS) entry which is preliminary data.</text>
</comment>
<gene>
    <name evidence="4" type="ORF">ABIF63_003423</name>
</gene>
<keyword evidence="5" id="KW-1185">Reference proteome</keyword>
<evidence type="ECO:0000256" key="3">
    <source>
        <dbReference type="PIRNR" id="PIRNR000858"/>
    </source>
</evidence>
<evidence type="ECO:0000313" key="5">
    <source>
        <dbReference type="Proteomes" id="UP001549291"/>
    </source>
</evidence>
<dbReference type="InterPro" id="IPR004165">
    <property type="entry name" value="CoA_trans_fam_I"/>
</dbReference>
<dbReference type="Pfam" id="PF01144">
    <property type="entry name" value="CoA_trans"/>
    <property type="match status" value="1"/>
</dbReference>
<comment type="function">
    <text evidence="3">CoA transferase having broad substrate specificity for short-chain acyl-CoA thioesters with the activity decreasing when the length of the carboxylic acid chain exceeds four carbons.</text>
</comment>
<dbReference type="PANTHER" id="PTHR43293">
    <property type="entry name" value="ACETATE COA-TRANSFERASE YDIF"/>
    <property type="match status" value="1"/>
</dbReference>